<dbReference type="Proteomes" id="UP001231189">
    <property type="component" value="Unassembled WGS sequence"/>
</dbReference>
<name>A0AAD8TMG9_LOLMU</name>
<proteinExistence type="predicted"/>
<accession>A0AAD8TMG9</accession>
<gene>
    <name evidence="2" type="ORF">QYE76_046672</name>
</gene>
<comment type="caution">
    <text evidence="2">The sequence shown here is derived from an EMBL/GenBank/DDBJ whole genome shotgun (WGS) entry which is preliminary data.</text>
</comment>
<organism evidence="2 3">
    <name type="scientific">Lolium multiflorum</name>
    <name type="common">Italian ryegrass</name>
    <name type="synonym">Lolium perenne subsp. multiflorum</name>
    <dbReference type="NCBI Taxonomy" id="4521"/>
    <lineage>
        <taxon>Eukaryota</taxon>
        <taxon>Viridiplantae</taxon>
        <taxon>Streptophyta</taxon>
        <taxon>Embryophyta</taxon>
        <taxon>Tracheophyta</taxon>
        <taxon>Spermatophyta</taxon>
        <taxon>Magnoliopsida</taxon>
        <taxon>Liliopsida</taxon>
        <taxon>Poales</taxon>
        <taxon>Poaceae</taxon>
        <taxon>BOP clade</taxon>
        <taxon>Pooideae</taxon>
        <taxon>Poodae</taxon>
        <taxon>Poeae</taxon>
        <taxon>Poeae Chloroplast Group 2 (Poeae type)</taxon>
        <taxon>Loliodinae</taxon>
        <taxon>Loliinae</taxon>
        <taxon>Lolium</taxon>
    </lineage>
</organism>
<evidence type="ECO:0008006" key="4">
    <source>
        <dbReference type="Google" id="ProtNLM"/>
    </source>
</evidence>
<sequence>MANIHMKAVLADLERDAAADARTPRTKLVCTLGPASRSVPMLEKLLRGSRSGDPAAAPGGGGPHGASRARAATGTPARWVVVEAAPDVDNFLTAAEAAAGKERHHRRNAALKYIEISLAL</sequence>
<protein>
    <recommendedName>
        <fullName evidence="4">Pyruvate kinase</fullName>
    </recommendedName>
</protein>
<keyword evidence="3" id="KW-1185">Reference proteome</keyword>
<evidence type="ECO:0000313" key="2">
    <source>
        <dbReference type="EMBL" id="KAK1685824.1"/>
    </source>
</evidence>
<reference evidence="2" key="1">
    <citation type="submission" date="2023-07" db="EMBL/GenBank/DDBJ databases">
        <title>A chromosome-level genome assembly of Lolium multiflorum.</title>
        <authorList>
            <person name="Chen Y."/>
            <person name="Copetti D."/>
            <person name="Kolliker R."/>
            <person name="Studer B."/>
        </authorList>
    </citation>
    <scope>NUCLEOTIDE SEQUENCE</scope>
    <source>
        <strain evidence="2">02402/16</strain>
        <tissue evidence="2">Leaf</tissue>
    </source>
</reference>
<feature type="compositionally biased region" description="Low complexity" evidence="1">
    <location>
        <begin position="48"/>
        <end position="57"/>
    </location>
</feature>
<feature type="region of interest" description="Disordered" evidence="1">
    <location>
        <begin position="47"/>
        <end position="72"/>
    </location>
</feature>
<dbReference type="AlphaFoldDB" id="A0AAD8TMG9"/>
<evidence type="ECO:0000256" key="1">
    <source>
        <dbReference type="SAM" id="MobiDB-lite"/>
    </source>
</evidence>
<dbReference type="EMBL" id="JAUUTY010000002">
    <property type="protein sequence ID" value="KAK1685824.1"/>
    <property type="molecule type" value="Genomic_DNA"/>
</dbReference>
<evidence type="ECO:0000313" key="3">
    <source>
        <dbReference type="Proteomes" id="UP001231189"/>
    </source>
</evidence>